<name>A0ABV9F0I3_9SPHN</name>
<dbReference type="InterPro" id="IPR008920">
    <property type="entry name" value="TF_FadR/GntR_C"/>
</dbReference>
<dbReference type="Proteomes" id="UP001595957">
    <property type="component" value="Unassembled WGS sequence"/>
</dbReference>
<comment type="caution">
    <text evidence="5">The sequence shown here is derived from an EMBL/GenBank/DDBJ whole genome shotgun (WGS) entry which is preliminary data.</text>
</comment>
<organism evidence="5 6">
    <name type="scientific">Sphingobium tyrosinilyticum</name>
    <dbReference type="NCBI Taxonomy" id="2715436"/>
    <lineage>
        <taxon>Bacteria</taxon>
        <taxon>Pseudomonadati</taxon>
        <taxon>Pseudomonadota</taxon>
        <taxon>Alphaproteobacteria</taxon>
        <taxon>Sphingomonadales</taxon>
        <taxon>Sphingomonadaceae</taxon>
        <taxon>Sphingobium</taxon>
    </lineage>
</organism>
<evidence type="ECO:0000256" key="3">
    <source>
        <dbReference type="ARBA" id="ARBA00023163"/>
    </source>
</evidence>
<evidence type="ECO:0000256" key="1">
    <source>
        <dbReference type="ARBA" id="ARBA00023015"/>
    </source>
</evidence>
<reference evidence="6" key="1">
    <citation type="journal article" date="2019" name="Int. J. Syst. Evol. Microbiol.">
        <title>The Global Catalogue of Microorganisms (GCM) 10K type strain sequencing project: providing services to taxonomists for standard genome sequencing and annotation.</title>
        <authorList>
            <consortium name="The Broad Institute Genomics Platform"/>
            <consortium name="The Broad Institute Genome Sequencing Center for Infectious Disease"/>
            <person name="Wu L."/>
            <person name="Ma J."/>
        </authorList>
    </citation>
    <scope>NUCLEOTIDE SEQUENCE [LARGE SCALE GENOMIC DNA]</scope>
    <source>
        <strain evidence="6">NBRC 103632</strain>
    </source>
</reference>
<dbReference type="Gene3D" id="1.10.10.10">
    <property type="entry name" value="Winged helix-like DNA-binding domain superfamily/Winged helix DNA-binding domain"/>
    <property type="match status" value="1"/>
</dbReference>
<dbReference type="EMBL" id="JBHSFZ010000030">
    <property type="protein sequence ID" value="MFC4595293.1"/>
    <property type="molecule type" value="Genomic_DNA"/>
</dbReference>
<accession>A0ABV9F0I3</accession>
<evidence type="ECO:0000313" key="6">
    <source>
        <dbReference type="Proteomes" id="UP001595957"/>
    </source>
</evidence>
<sequence length="254" mass="27724">MKSREHHEQDRSLRIHQSVARQLGIAILSGEYLPGHVLGGEIGASEALRVSRTAYREGIRLLTAKGLLESRPKAGTHVTPRSRWNMLDPDLLAWMFLSGRPDPRFVRELFELRGLIEPPAAAMAAARRTDDHVRQLRAALDIMREEGLATAEGRAADQRFHSTILEAADNELLASLSSSVGSAVTWTTRFKQERSIDPRPSFADHLAVFDGIAAADPVRARAAMEELLRLALEDMGITGEPEAGAANASPNPGA</sequence>
<evidence type="ECO:0000313" key="5">
    <source>
        <dbReference type="EMBL" id="MFC4595293.1"/>
    </source>
</evidence>
<dbReference type="InterPro" id="IPR036388">
    <property type="entry name" value="WH-like_DNA-bd_sf"/>
</dbReference>
<dbReference type="RefSeq" id="WP_066526002.1">
    <property type="nucleotide sequence ID" value="NZ_JBHSFZ010000030.1"/>
</dbReference>
<evidence type="ECO:0000259" key="4">
    <source>
        <dbReference type="PROSITE" id="PS50949"/>
    </source>
</evidence>
<keyword evidence="1" id="KW-0805">Transcription regulation</keyword>
<dbReference type="InterPro" id="IPR000524">
    <property type="entry name" value="Tscrpt_reg_HTH_GntR"/>
</dbReference>
<dbReference type="InterPro" id="IPR036390">
    <property type="entry name" value="WH_DNA-bd_sf"/>
</dbReference>
<dbReference type="PANTHER" id="PTHR43537:SF44">
    <property type="entry name" value="GNTR FAMILY REGULATORY PROTEIN"/>
    <property type="match status" value="1"/>
</dbReference>
<dbReference type="SMART" id="SM00895">
    <property type="entry name" value="FCD"/>
    <property type="match status" value="1"/>
</dbReference>
<gene>
    <name evidence="5" type="ORF">ACFO3E_13985</name>
</gene>
<dbReference type="Pfam" id="PF07729">
    <property type="entry name" value="FCD"/>
    <property type="match status" value="1"/>
</dbReference>
<protein>
    <submittedName>
        <fullName evidence="5">FadR/GntR family transcriptional regulator</fullName>
    </submittedName>
</protein>
<dbReference type="PROSITE" id="PS50949">
    <property type="entry name" value="HTH_GNTR"/>
    <property type="match status" value="1"/>
</dbReference>
<keyword evidence="3" id="KW-0804">Transcription</keyword>
<dbReference type="Pfam" id="PF00392">
    <property type="entry name" value="GntR"/>
    <property type="match status" value="1"/>
</dbReference>
<proteinExistence type="predicted"/>
<keyword evidence="6" id="KW-1185">Reference proteome</keyword>
<keyword evidence="2" id="KW-0238">DNA-binding</keyword>
<dbReference type="SUPFAM" id="SSF48008">
    <property type="entry name" value="GntR ligand-binding domain-like"/>
    <property type="match status" value="1"/>
</dbReference>
<feature type="domain" description="HTH gntR-type" evidence="4">
    <location>
        <begin position="13"/>
        <end position="81"/>
    </location>
</feature>
<dbReference type="Gene3D" id="1.20.120.530">
    <property type="entry name" value="GntR ligand-binding domain-like"/>
    <property type="match status" value="1"/>
</dbReference>
<evidence type="ECO:0000256" key="2">
    <source>
        <dbReference type="ARBA" id="ARBA00023125"/>
    </source>
</evidence>
<dbReference type="SUPFAM" id="SSF46785">
    <property type="entry name" value="Winged helix' DNA-binding domain"/>
    <property type="match status" value="1"/>
</dbReference>
<dbReference type="PANTHER" id="PTHR43537">
    <property type="entry name" value="TRANSCRIPTIONAL REGULATOR, GNTR FAMILY"/>
    <property type="match status" value="1"/>
</dbReference>
<dbReference type="InterPro" id="IPR011711">
    <property type="entry name" value="GntR_C"/>
</dbReference>
<dbReference type="SMART" id="SM00345">
    <property type="entry name" value="HTH_GNTR"/>
    <property type="match status" value="1"/>
</dbReference>